<evidence type="ECO:0000256" key="6">
    <source>
        <dbReference type="ARBA" id="ARBA00022840"/>
    </source>
</evidence>
<dbReference type="InterPro" id="IPR014014">
    <property type="entry name" value="RNA_helicase_DEAD_Q_motif"/>
</dbReference>
<name>A0A7S3QNE9_DUNTE</name>
<feature type="compositionally biased region" description="Basic residues" evidence="10">
    <location>
        <begin position="54"/>
        <end position="68"/>
    </location>
</feature>
<dbReference type="GO" id="GO:0005730">
    <property type="term" value="C:nucleolus"/>
    <property type="evidence" value="ECO:0007669"/>
    <property type="project" value="UniProtKB-SubCell"/>
</dbReference>
<dbReference type="GO" id="GO:0003723">
    <property type="term" value="F:RNA binding"/>
    <property type="evidence" value="ECO:0007669"/>
    <property type="project" value="UniProtKB-KW"/>
</dbReference>
<feature type="region of interest" description="Disordered" evidence="10">
    <location>
        <begin position="1"/>
        <end position="68"/>
    </location>
</feature>
<protein>
    <recommendedName>
        <fullName evidence="2">RNA helicase</fullName>
        <ecNumber evidence="2">3.6.4.13</ecNumber>
    </recommendedName>
</protein>
<feature type="domain" description="Helicase C-terminal" evidence="12">
    <location>
        <begin position="299"/>
        <end position="448"/>
    </location>
</feature>
<dbReference type="SMART" id="SM00487">
    <property type="entry name" value="DEXDc"/>
    <property type="match status" value="1"/>
</dbReference>
<evidence type="ECO:0000256" key="4">
    <source>
        <dbReference type="ARBA" id="ARBA00022801"/>
    </source>
</evidence>
<accession>A0A7S3QNE9</accession>
<comment type="catalytic activity">
    <reaction evidence="8">
        <text>ATP + H2O = ADP + phosphate + H(+)</text>
        <dbReference type="Rhea" id="RHEA:13065"/>
        <dbReference type="ChEBI" id="CHEBI:15377"/>
        <dbReference type="ChEBI" id="CHEBI:15378"/>
        <dbReference type="ChEBI" id="CHEBI:30616"/>
        <dbReference type="ChEBI" id="CHEBI:43474"/>
        <dbReference type="ChEBI" id="CHEBI:456216"/>
        <dbReference type="EC" id="3.6.4.13"/>
    </reaction>
</comment>
<dbReference type="Pfam" id="PF00270">
    <property type="entry name" value="DEAD"/>
    <property type="match status" value="1"/>
</dbReference>
<evidence type="ECO:0000256" key="8">
    <source>
        <dbReference type="ARBA" id="ARBA00047984"/>
    </source>
</evidence>
<dbReference type="EC" id="3.6.4.13" evidence="2"/>
<dbReference type="InterPro" id="IPR050079">
    <property type="entry name" value="DEAD_box_RNA_helicase"/>
</dbReference>
<feature type="compositionally biased region" description="Acidic residues" evidence="10">
    <location>
        <begin position="10"/>
        <end position="30"/>
    </location>
</feature>
<keyword evidence="7" id="KW-0694">RNA-binding</keyword>
<evidence type="ECO:0000256" key="7">
    <source>
        <dbReference type="ARBA" id="ARBA00022884"/>
    </source>
</evidence>
<dbReference type="Pfam" id="PF08147">
    <property type="entry name" value="DBP10CT"/>
    <property type="match status" value="1"/>
</dbReference>
<organism evidence="14">
    <name type="scientific">Dunaliella tertiolecta</name>
    <name type="common">Green alga</name>
    <dbReference type="NCBI Taxonomy" id="3047"/>
    <lineage>
        <taxon>Eukaryota</taxon>
        <taxon>Viridiplantae</taxon>
        <taxon>Chlorophyta</taxon>
        <taxon>core chlorophytes</taxon>
        <taxon>Chlorophyceae</taxon>
        <taxon>CS clade</taxon>
        <taxon>Chlamydomonadales</taxon>
        <taxon>Dunaliellaceae</taxon>
        <taxon>Dunaliella</taxon>
    </lineage>
</organism>
<evidence type="ECO:0000256" key="10">
    <source>
        <dbReference type="SAM" id="MobiDB-lite"/>
    </source>
</evidence>
<dbReference type="SUPFAM" id="SSF52540">
    <property type="entry name" value="P-loop containing nucleoside triphosphate hydrolases"/>
    <property type="match status" value="1"/>
</dbReference>
<evidence type="ECO:0000313" key="14">
    <source>
        <dbReference type="EMBL" id="CAE0487743.1"/>
    </source>
</evidence>
<feature type="region of interest" description="Disordered" evidence="10">
    <location>
        <begin position="606"/>
        <end position="657"/>
    </location>
</feature>
<dbReference type="InterPro" id="IPR011545">
    <property type="entry name" value="DEAD/DEAH_box_helicase_dom"/>
</dbReference>
<feature type="domain" description="DEAD-box RNA helicase Q" evidence="13">
    <location>
        <begin position="71"/>
        <end position="99"/>
    </location>
</feature>
<dbReference type="GO" id="GO:0005524">
    <property type="term" value="F:ATP binding"/>
    <property type="evidence" value="ECO:0007669"/>
    <property type="project" value="UniProtKB-KW"/>
</dbReference>
<dbReference type="AlphaFoldDB" id="A0A7S3QNE9"/>
<dbReference type="SMART" id="SM00490">
    <property type="entry name" value="HELICc"/>
    <property type="match status" value="1"/>
</dbReference>
<dbReference type="InterPro" id="IPR014001">
    <property type="entry name" value="Helicase_ATP-bd"/>
</dbReference>
<dbReference type="InterPro" id="IPR027417">
    <property type="entry name" value="P-loop_NTPase"/>
</dbReference>
<dbReference type="GO" id="GO:0005829">
    <property type="term" value="C:cytosol"/>
    <property type="evidence" value="ECO:0007669"/>
    <property type="project" value="TreeGrafter"/>
</dbReference>
<dbReference type="PROSITE" id="PS00039">
    <property type="entry name" value="DEAD_ATP_HELICASE"/>
    <property type="match status" value="1"/>
</dbReference>
<keyword evidence="5" id="KW-0347">Helicase</keyword>
<dbReference type="GO" id="GO:0016787">
    <property type="term" value="F:hydrolase activity"/>
    <property type="evidence" value="ECO:0007669"/>
    <property type="project" value="UniProtKB-KW"/>
</dbReference>
<dbReference type="CDD" id="cd18787">
    <property type="entry name" value="SF2_C_DEAD"/>
    <property type="match status" value="1"/>
</dbReference>
<evidence type="ECO:0000256" key="3">
    <source>
        <dbReference type="ARBA" id="ARBA00022741"/>
    </source>
</evidence>
<keyword evidence="3" id="KW-0547">Nucleotide-binding</keyword>
<gene>
    <name evidence="14" type="ORF">DTER00134_LOCUS2790</name>
</gene>
<feature type="compositionally biased region" description="Polar residues" evidence="10">
    <location>
        <begin position="633"/>
        <end position="642"/>
    </location>
</feature>
<comment type="similarity">
    <text evidence="1">Belongs to the DEAD box helicase family. DDX54/DBP10 subfamily.</text>
</comment>
<dbReference type="PROSITE" id="PS51192">
    <property type="entry name" value="HELICASE_ATP_BIND_1"/>
    <property type="match status" value="1"/>
</dbReference>
<evidence type="ECO:0000256" key="1">
    <source>
        <dbReference type="ARBA" id="ARBA00010379"/>
    </source>
</evidence>
<feature type="compositionally biased region" description="Basic and acidic residues" evidence="10">
    <location>
        <begin position="762"/>
        <end position="776"/>
    </location>
</feature>
<evidence type="ECO:0000256" key="5">
    <source>
        <dbReference type="ARBA" id="ARBA00022806"/>
    </source>
</evidence>
<dbReference type="Gene3D" id="3.40.50.300">
    <property type="entry name" value="P-loop containing nucleotide triphosphate hydrolases"/>
    <property type="match status" value="2"/>
</dbReference>
<dbReference type="EMBL" id="HBIP01005559">
    <property type="protein sequence ID" value="CAE0487743.1"/>
    <property type="molecule type" value="Transcribed_RNA"/>
</dbReference>
<evidence type="ECO:0000256" key="2">
    <source>
        <dbReference type="ARBA" id="ARBA00012552"/>
    </source>
</evidence>
<feature type="region of interest" description="Disordered" evidence="10">
    <location>
        <begin position="747"/>
        <end position="899"/>
    </location>
</feature>
<dbReference type="PROSITE" id="PS51194">
    <property type="entry name" value="HELICASE_CTER"/>
    <property type="match status" value="1"/>
</dbReference>
<feature type="short sequence motif" description="Q motif" evidence="9">
    <location>
        <begin position="71"/>
        <end position="99"/>
    </location>
</feature>
<dbReference type="GO" id="GO:0003724">
    <property type="term" value="F:RNA helicase activity"/>
    <property type="evidence" value="ECO:0007669"/>
    <property type="project" value="UniProtKB-EC"/>
</dbReference>
<dbReference type="SMART" id="SM01123">
    <property type="entry name" value="DBP10CT"/>
    <property type="match status" value="1"/>
</dbReference>
<evidence type="ECO:0000259" key="12">
    <source>
        <dbReference type="PROSITE" id="PS51194"/>
    </source>
</evidence>
<reference evidence="14" key="1">
    <citation type="submission" date="2021-01" db="EMBL/GenBank/DDBJ databases">
        <authorList>
            <person name="Corre E."/>
            <person name="Pelletier E."/>
            <person name="Niang G."/>
            <person name="Scheremetjew M."/>
            <person name="Finn R."/>
            <person name="Kale V."/>
            <person name="Holt S."/>
            <person name="Cochrane G."/>
            <person name="Meng A."/>
            <person name="Brown T."/>
            <person name="Cohen L."/>
        </authorList>
    </citation>
    <scope>NUCLEOTIDE SEQUENCE</scope>
    <source>
        <strain evidence="14">CCMP1320</strain>
    </source>
</reference>
<evidence type="ECO:0000256" key="9">
    <source>
        <dbReference type="PROSITE-ProRule" id="PRU00552"/>
    </source>
</evidence>
<feature type="compositionally biased region" description="Low complexity" evidence="10">
    <location>
        <begin position="613"/>
        <end position="626"/>
    </location>
</feature>
<sequence length="899" mass="97677">MAKPKRKSEEVEESEADSDADLEQENEEEGPQGGGARDGFVEFEEEQEEEKALSGRRLKRKKEMQKKMKTGTFDSMGFSVPVLKAIKRNGYRLPTPIQRKAMPHILQGVDVIGMARTGSGKTAAFVIPLIERLKAHSPKAGARAVLLAPTRELALQTHKAVRDLARYTDLRTAVLVGGDAMEAQFAELALNPDIIVATPGRLLHHLEEVTGLSLRAVEYAVLDEADRLFEMGFMEQIREILSKMGEGRQTLLFSATLPRSLADFASAGLNAPVLVRLDAERRISPDLKLTFLTARADEKMAALLYLVREVIPSNQLTLVFAATRHHVDYIAALMAREGIPAAYAYGTMDQTARKIHVAKFRAQKVHLLITTDVAARGIDIPLIDNIVNLDFPPKPELFVHRVGRAARMGRSGTAYSLLTRDELPYLLDLHLYLGRQLEAAPLTLPAPGQEPPQPAEGVSWYGSIPQAVLGPIIEHVREVDKAASELSGMVRTLSNAYNLYLRTRPAASSESVKRARQLPQEGVHPTMLAALPPALHGDVTNESALAQFTAALRSFRPSATVLEAEIAGIKSAGALVGGGQQLELGRKNTNDVMQRKRATHAVVIEKERKKKQLQAPVAAAAANSAQDPGRVGSSAQGSGTTHATEEGGESEDDEGAGPDRLRAAREAAVKAAAYGDGVLNEGKYRDRSLYIGHTRDPNKPKDETFQMDEAAAELASAVLDMGAEDAAGMTQQRRQYHWDKRKRKYVQVSGDDARAKGSSKKIRTESGKAIDKDKAGKGIYARWVKSQHQRVAPVGTHEAEDAGPGGGAGLQSQLSRRFDKGQQHKSWKAKGAAPVKGGELKTKVQVSKDRQKKERRKQWLQERQAQKAGKAKEKGQKPKGGGKGNAAAKGGGGKKGGRK</sequence>
<dbReference type="PANTHER" id="PTHR47959">
    <property type="entry name" value="ATP-DEPENDENT RNA HELICASE RHLE-RELATED"/>
    <property type="match status" value="1"/>
</dbReference>
<dbReference type="InterPro" id="IPR000629">
    <property type="entry name" value="RNA-helicase_DEAD-box_CS"/>
</dbReference>
<feature type="compositionally biased region" description="Basic and acidic residues" evidence="10">
    <location>
        <begin position="838"/>
        <end position="860"/>
    </location>
</feature>
<feature type="compositionally biased region" description="Gly residues" evidence="10">
    <location>
        <begin position="878"/>
        <end position="899"/>
    </location>
</feature>
<feature type="compositionally biased region" description="Acidic residues" evidence="10">
    <location>
        <begin position="646"/>
        <end position="656"/>
    </location>
</feature>
<dbReference type="PROSITE" id="PS51195">
    <property type="entry name" value="Q_MOTIF"/>
    <property type="match status" value="1"/>
</dbReference>
<dbReference type="InterPro" id="IPR001650">
    <property type="entry name" value="Helicase_C-like"/>
</dbReference>
<evidence type="ECO:0000259" key="13">
    <source>
        <dbReference type="PROSITE" id="PS51195"/>
    </source>
</evidence>
<evidence type="ECO:0000259" key="11">
    <source>
        <dbReference type="PROSITE" id="PS51192"/>
    </source>
</evidence>
<keyword evidence="4" id="KW-0378">Hydrolase</keyword>
<dbReference type="Pfam" id="PF00271">
    <property type="entry name" value="Helicase_C"/>
    <property type="match status" value="1"/>
</dbReference>
<proteinExistence type="inferred from homology"/>
<feature type="domain" description="Helicase ATP-binding" evidence="11">
    <location>
        <begin position="102"/>
        <end position="275"/>
    </location>
</feature>
<dbReference type="InterPro" id="IPR012541">
    <property type="entry name" value="DBP10_C"/>
</dbReference>
<dbReference type="PANTHER" id="PTHR47959:SF8">
    <property type="entry name" value="RNA HELICASE"/>
    <property type="match status" value="1"/>
</dbReference>
<keyword evidence="6" id="KW-0067">ATP-binding</keyword>